<comment type="caution">
    <text evidence="1">The sequence shown here is derived from an EMBL/GenBank/DDBJ whole genome shotgun (WGS) entry which is preliminary data.</text>
</comment>
<gene>
    <name evidence="1" type="ORF">DdX_17021</name>
</gene>
<proteinExistence type="predicted"/>
<evidence type="ECO:0000313" key="2">
    <source>
        <dbReference type="Proteomes" id="UP001201812"/>
    </source>
</evidence>
<keyword evidence="2" id="KW-1185">Reference proteome</keyword>
<dbReference type="AlphaFoldDB" id="A0AAD4MPA8"/>
<name>A0AAD4MPA8_9BILA</name>
<reference evidence="1" key="1">
    <citation type="submission" date="2022-01" db="EMBL/GenBank/DDBJ databases">
        <title>Genome Sequence Resource for Two Populations of Ditylenchus destructor, the Migratory Endoparasitic Phytonematode.</title>
        <authorList>
            <person name="Zhang H."/>
            <person name="Lin R."/>
            <person name="Xie B."/>
        </authorList>
    </citation>
    <scope>NUCLEOTIDE SEQUENCE</scope>
    <source>
        <strain evidence="1">BazhouSP</strain>
    </source>
</reference>
<evidence type="ECO:0008006" key="3">
    <source>
        <dbReference type="Google" id="ProtNLM"/>
    </source>
</evidence>
<dbReference type="EMBL" id="JAKKPZ010000162">
    <property type="protein sequence ID" value="KAI1699928.1"/>
    <property type="molecule type" value="Genomic_DNA"/>
</dbReference>
<dbReference type="Proteomes" id="UP001201812">
    <property type="component" value="Unassembled WGS sequence"/>
</dbReference>
<protein>
    <recommendedName>
        <fullName evidence="3">F-box domain-containing protein</fullName>
    </recommendedName>
</protein>
<accession>A0AAD4MPA8</accession>
<evidence type="ECO:0000313" key="1">
    <source>
        <dbReference type="EMBL" id="KAI1699928.1"/>
    </source>
</evidence>
<organism evidence="1 2">
    <name type="scientific">Ditylenchus destructor</name>
    <dbReference type="NCBI Taxonomy" id="166010"/>
    <lineage>
        <taxon>Eukaryota</taxon>
        <taxon>Metazoa</taxon>
        <taxon>Ecdysozoa</taxon>
        <taxon>Nematoda</taxon>
        <taxon>Chromadorea</taxon>
        <taxon>Rhabditida</taxon>
        <taxon>Tylenchina</taxon>
        <taxon>Tylenchomorpha</taxon>
        <taxon>Sphaerularioidea</taxon>
        <taxon>Anguinidae</taxon>
        <taxon>Anguininae</taxon>
        <taxon>Ditylenchus</taxon>
    </lineage>
</organism>
<sequence>MYLEIPTIEATEMRRSAQLGEKETNSENEAQRVFRAKKSQSDDRTSNIVTMDNGTMVEALKYLNYCQLAKKSLVSKRFRDLIQTHRHSLALLYVDTIGMSPAVNQCQCFIFDKYFDFYSEAYNEWVILNGYSKQAPLQDQVANTQSSQNIPNGYQLYAYAHYKDPSRREWYDNSTVFDVGAELKDDYWPAFQHFVRLITDPFIYIDSMELTEQCLRPINVLDLLTRAINKDHNRLHCNRLEFCLMGNSHQHITWAKDHLRCNQFSMADSIIYGETYLSEKAFLDFAMTAGQCTSSIIVDCDVTVCVISKAMIDFVQKFLELENWDDYQGVQSIRSSSVPSIDQPPNQAIQVLKNDYAKFLVKEEHNDDDDSTDYSFEFVNNAIGKKLQLITKIFVVYWSYPLPVSMEIMNL</sequence>